<keyword evidence="2" id="KW-1185">Reference proteome</keyword>
<dbReference type="Gene3D" id="3.80.10.10">
    <property type="entry name" value="Ribonuclease Inhibitor"/>
    <property type="match status" value="1"/>
</dbReference>
<dbReference type="Proteomes" id="UP000305067">
    <property type="component" value="Unassembled WGS sequence"/>
</dbReference>
<dbReference type="STRING" id="1884261.A0A5C3QN98"/>
<organism evidence="1 2">
    <name type="scientific">Pterulicium gracile</name>
    <dbReference type="NCBI Taxonomy" id="1884261"/>
    <lineage>
        <taxon>Eukaryota</taxon>
        <taxon>Fungi</taxon>
        <taxon>Dikarya</taxon>
        <taxon>Basidiomycota</taxon>
        <taxon>Agaricomycotina</taxon>
        <taxon>Agaricomycetes</taxon>
        <taxon>Agaricomycetidae</taxon>
        <taxon>Agaricales</taxon>
        <taxon>Pleurotineae</taxon>
        <taxon>Pterulaceae</taxon>
        <taxon>Pterulicium</taxon>
    </lineage>
</organism>
<protein>
    <submittedName>
        <fullName evidence="1">Uncharacterized protein</fullName>
    </submittedName>
</protein>
<dbReference type="InterPro" id="IPR032675">
    <property type="entry name" value="LRR_dom_sf"/>
</dbReference>
<dbReference type="AlphaFoldDB" id="A0A5C3QN98"/>
<dbReference type="EMBL" id="ML178820">
    <property type="protein sequence ID" value="TFL03455.1"/>
    <property type="molecule type" value="Genomic_DNA"/>
</dbReference>
<proteinExistence type="predicted"/>
<reference evidence="1 2" key="1">
    <citation type="journal article" date="2019" name="Nat. Ecol. Evol.">
        <title>Megaphylogeny resolves global patterns of mushroom evolution.</title>
        <authorList>
            <person name="Varga T."/>
            <person name="Krizsan K."/>
            <person name="Foldi C."/>
            <person name="Dima B."/>
            <person name="Sanchez-Garcia M."/>
            <person name="Sanchez-Ramirez S."/>
            <person name="Szollosi G.J."/>
            <person name="Szarkandi J.G."/>
            <person name="Papp V."/>
            <person name="Albert L."/>
            <person name="Andreopoulos W."/>
            <person name="Angelini C."/>
            <person name="Antonin V."/>
            <person name="Barry K.W."/>
            <person name="Bougher N.L."/>
            <person name="Buchanan P."/>
            <person name="Buyck B."/>
            <person name="Bense V."/>
            <person name="Catcheside P."/>
            <person name="Chovatia M."/>
            <person name="Cooper J."/>
            <person name="Damon W."/>
            <person name="Desjardin D."/>
            <person name="Finy P."/>
            <person name="Geml J."/>
            <person name="Haridas S."/>
            <person name="Hughes K."/>
            <person name="Justo A."/>
            <person name="Karasinski D."/>
            <person name="Kautmanova I."/>
            <person name="Kiss B."/>
            <person name="Kocsube S."/>
            <person name="Kotiranta H."/>
            <person name="LaButti K.M."/>
            <person name="Lechner B.E."/>
            <person name="Liimatainen K."/>
            <person name="Lipzen A."/>
            <person name="Lukacs Z."/>
            <person name="Mihaltcheva S."/>
            <person name="Morgado L.N."/>
            <person name="Niskanen T."/>
            <person name="Noordeloos M.E."/>
            <person name="Ohm R.A."/>
            <person name="Ortiz-Santana B."/>
            <person name="Ovrebo C."/>
            <person name="Racz N."/>
            <person name="Riley R."/>
            <person name="Savchenko A."/>
            <person name="Shiryaev A."/>
            <person name="Soop K."/>
            <person name="Spirin V."/>
            <person name="Szebenyi C."/>
            <person name="Tomsovsky M."/>
            <person name="Tulloss R.E."/>
            <person name="Uehling J."/>
            <person name="Grigoriev I.V."/>
            <person name="Vagvolgyi C."/>
            <person name="Papp T."/>
            <person name="Martin F.M."/>
            <person name="Miettinen O."/>
            <person name="Hibbett D.S."/>
            <person name="Nagy L.G."/>
        </authorList>
    </citation>
    <scope>NUCLEOTIDE SEQUENCE [LARGE SCALE GENOMIC DNA]</scope>
    <source>
        <strain evidence="1 2">CBS 309.79</strain>
    </source>
</reference>
<gene>
    <name evidence="1" type="ORF">BDV98DRAFT_503666</name>
</gene>
<evidence type="ECO:0000313" key="1">
    <source>
        <dbReference type="EMBL" id="TFL03455.1"/>
    </source>
</evidence>
<accession>A0A5C3QN98</accession>
<name>A0A5C3QN98_9AGAR</name>
<sequence length="496" mass="56798">MPVAKLPSHLPFPSSVHRLPNELLSYVFLATRHERHCLNEFDYDKPVPRHHSGLINGPLDLSHVCRRWRMLALATSRLWTFLVLTFPITRSDLARFVHFLSRSKDSPLDIFLDFRDEEWDLDDDDEEEEHDFREEHMKRVLRIITPHISRWRTIEMLTDTWEPMYCFLRDIKGAPDLQKLLSVRLTRCNAYFVRKGEWFYPQSKKEALPLFAGMALPQLKTLSLAGVHVDWETLSTQVNSLEELELKYHSEEVMPSLSEFRSLMTSLSNLRLLTIQGWGPRLDQGTWIKQQRSICLPKVTHFTFGYVDTEYAMEFLSLFVLPALQHLGLEDLEGPLGCRGSLESTVVLDYVGSRHRSVCPAPNHTPRCCARACFPLSTLNTLSFKSIRARPPGISSLLGECQALKRIVLKDVEITTFLETLQTSLTDLKASDYTLKHPPEASAAQKRCSCQILLERSWVVPAPVTTSSVVPVVAKEEEPAPVTLKATKRRALTPRN</sequence>
<dbReference type="OrthoDB" id="3252356at2759"/>
<evidence type="ECO:0000313" key="2">
    <source>
        <dbReference type="Proteomes" id="UP000305067"/>
    </source>
</evidence>
<dbReference type="SUPFAM" id="SSF52047">
    <property type="entry name" value="RNI-like"/>
    <property type="match status" value="1"/>
</dbReference>